<evidence type="ECO:0000256" key="13">
    <source>
        <dbReference type="ARBA" id="ARBA00023136"/>
    </source>
</evidence>
<gene>
    <name evidence="16" type="primary">baeS_1</name>
    <name evidence="16" type="ORF">CLHUN_01190</name>
</gene>
<dbReference type="Pfam" id="PF00512">
    <property type="entry name" value="HisKA"/>
    <property type="match status" value="1"/>
</dbReference>
<proteinExistence type="predicted"/>
<keyword evidence="17" id="KW-1185">Reference proteome</keyword>
<evidence type="ECO:0000256" key="6">
    <source>
        <dbReference type="ARBA" id="ARBA00022679"/>
    </source>
</evidence>
<accession>A0A1V4SR94</accession>
<evidence type="ECO:0000256" key="4">
    <source>
        <dbReference type="ARBA" id="ARBA00022475"/>
    </source>
</evidence>
<evidence type="ECO:0000313" key="16">
    <source>
        <dbReference type="EMBL" id="OPX46303.1"/>
    </source>
</evidence>
<dbReference type="PRINTS" id="PR00344">
    <property type="entry name" value="BCTRLSENSOR"/>
</dbReference>
<dbReference type="PANTHER" id="PTHR45528:SF1">
    <property type="entry name" value="SENSOR HISTIDINE KINASE CPXA"/>
    <property type="match status" value="1"/>
</dbReference>
<dbReference type="SMART" id="SM00388">
    <property type="entry name" value="HisKA"/>
    <property type="match status" value="1"/>
</dbReference>
<dbReference type="PROSITE" id="PS50109">
    <property type="entry name" value="HIS_KIN"/>
    <property type="match status" value="1"/>
</dbReference>
<dbReference type="InterPro" id="IPR004358">
    <property type="entry name" value="Sig_transdc_His_kin-like_C"/>
</dbReference>
<dbReference type="InterPro" id="IPR036890">
    <property type="entry name" value="HATPase_C_sf"/>
</dbReference>
<reference evidence="16 17" key="1">
    <citation type="submission" date="2017-03" db="EMBL/GenBank/DDBJ databases">
        <title>Genome sequence of Clostridium hungatei DSM 14427.</title>
        <authorList>
            <person name="Poehlein A."/>
            <person name="Daniel R."/>
        </authorList>
    </citation>
    <scope>NUCLEOTIDE SEQUENCE [LARGE SCALE GENOMIC DNA]</scope>
    <source>
        <strain evidence="16 17">DSM 14427</strain>
    </source>
</reference>
<evidence type="ECO:0000256" key="10">
    <source>
        <dbReference type="ARBA" id="ARBA00022840"/>
    </source>
</evidence>
<comment type="caution">
    <text evidence="16">The sequence shown here is derived from an EMBL/GenBank/DDBJ whole genome shotgun (WGS) entry which is preliminary data.</text>
</comment>
<dbReference type="Pfam" id="PF02518">
    <property type="entry name" value="HATPase_c"/>
    <property type="match status" value="1"/>
</dbReference>
<evidence type="ECO:0000256" key="5">
    <source>
        <dbReference type="ARBA" id="ARBA00022553"/>
    </source>
</evidence>
<evidence type="ECO:0000256" key="12">
    <source>
        <dbReference type="ARBA" id="ARBA00023012"/>
    </source>
</evidence>
<evidence type="ECO:0000256" key="8">
    <source>
        <dbReference type="ARBA" id="ARBA00022741"/>
    </source>
</evidence>
<dbReference type="GO" id="GO:0000155">
    <property type="term" value="F:phosphorelay sensor kinase activity"/>
    <property type="evidence" value="ECO:0007669"/>
    <property type="project" value="InterPro"/>
</dbReference>
<keyword evidence="11 14" id="KW-1133">Transmembrane helix</keyword>
<dbReference type="Gene3D" id="1.10.287.130">
    <property type="match status" value="1"/>
</dbReference>
<dbReference type="EC" id="2.7.13.3" evidence="3"/>
<dbReference type="AlphaFoldDB" id="A0A1V4SR94"/>
<evidence type="ECO:0000256" key="9">
    <source>
        <dbReference type="ARBA" id="ARBA00022777"/>
    </source>
</evidence>
<keyword evidence="9 16" id="KW-0418">Kinase</keyword>
<keyword evidence="8" id="KW-0547">Nucleotide-binding</keyword>
<organism evidence="16 17">
    <name type="scientific">Ruminiclostridium hungatei</name>
    <name type="common">Clostridium hungatei</name>
    <dbReference type="NCBI Taxonomy" id="48256"/>
    <lineage>
        <taxon>Bacteria</taxon>
        <taxon>Bacillati</taxon>
        <taxon>Bacillota</taxon>
        <taxon>Clostridia</taxon>
        <taxon>Eubacteriales</taxon>
        <taxon>Oscillospiraceae</taxon>
        <taxon>Ruminiclostridium</taxon>
    </lineage>
</organism>
<feature type="transmembrane region" description="Helical" evidence="14">
    <location>
        <begin position="148"/>
        <end position="169"/>
    </location>
</feature>
<dbReference type="SMART" id="SM00387">
    <property type="entry name" value="HATPase_c"/>
    <property type="match status" value="1"/>
</dbReference>
<feature type="domain" description="Histidine kinase" evidence="15">
    <location>
        <begin position="238"/>
        <end position="450"/>
    </location>
</feature>
<dbReference type="EMBL" id="MZGX01000001">
    <property type="protein sequence ID" value="OPX46303.1"/>
    <property type="molecule type" value="Genomic_DNA"/>
</dbReference>
<evidence type="ECO:0000256" key="1">
    <source>
        <dbReference type="ARBA" id="ARBA00000085"/>
    </source>
</evidence>
<dbReference type="Proteomes" id="UP000191554">
    <property type="component" value="Unassembled WGS sequence"/>
</dbReference>
<dbReference type="GO" id="GO:0005524">
    <property type="term" value="F:ATP binding"/>
    <property type="evidence" value="ECO:0007669"/>
    <property type="project" value="UniProtKB-KW"/>
</dbReference>
<evidence type="ECO:0000256" key="3">
    <source>
        <dbReference type="ARBA" id="ARBA00012438"/>
    </source>
</evidence>
<evidence type="ECO:0000256" key="14">
    <source>
        <dbReference type="SAM" id="Phobius"/>
    </source>
</evidence>
<dbReference type="InterPro" id="IPR036097">
    <property type="entry name" value="HisK_dim/P_sf"/>
</dbReference>
<keyword evidence="10" id="KW-0067">ATP-binding</keyword>
<evidence type="ECO:0000256" key="2">
    <source>
        <dbReference type="ARBA" id="ARBA00004651"/>
    </source>
</evidence>
<dbReference type="InterPro" id="IPR003661">
    <property type="entry name" value="HisK_dim/P_dom"/>
</dbReference>
<keyword evidence="13 14" id="KW-0472">Membrane</keyword>
<name>A0A1V4SR94_RUMHU</name>
<evidence type="ECO:0000313" key="17">
    <source>
        <dbReference type="Proteomes" id="UP000191554"/>
    </source>
</evidence>
<dbReference type="RefSeq" id="WP_080062624.1">
    <property type="nucleotide sequence ID" value="NZ_MZGX01000001.1"/>
</dbReference>
<dbReference type="CDD" id="cd00082">
    <property type="entry name" value="HisKA"/>
    <property type="match status" value="1"/>
</dbReference>
<dbReference type="STRING" id="48256.CLHUN_01190"/>
<dbReference type="OrthoDB" id="9780718at2"/>
<dbReference type="SUPFAM" id="SSF47384">
    <property type="entry name" value="Homodimeric domain of signal transducing histidine kinase"/>
    <property type="match status" value="1"/>
</dbReference>
<evidence type="ECO:0000256" key="11">
    <source>
        <dbReference type="ARBA" id="ARBA00022989"/>
    </source>
</evidence>
<dbReference type="InterPro" id="IPR003594">
    <property type="entry name" value="HATPase_dom"/>
</dbReference>
<evidence type="ECO:0000259" key="15">
    <source>
        <dbReference type="PROSITE" id="PS50109"/>
    </source>
</evidence>
<evidence type="ECO:0000256" key="7">
    <source>
        <dbReference type="ARBA" id="ARBA00022692"/>
    </source>
</evidence>
<comment type="catalytic activity">
    <reaction evidence="1">
        <text>ATP + protein L-histidine = ADP + protein N-phospho-L-histidine.</text>
        <dbReference type="EC" id="2.7.13.3"/>
    </reaction>
</comment>
<keyword evidence="4" id="KW-1003">Cell membrane</keyword>
<dbReference type="SUPFAM" id="SSF55874">
    <property type="entry name" value="ATPase domain of HSP90 chaperone/DNA topoisomerase II/histidine kinase"/>
    <property type="match status" value="1"/>
</dbReference>
<protein>
    <recommendedName>
        <fullName evidence="3">histidine kinase</fullName>
        <ecNumber evidence="3">2.7.13.3</ecNumber>
    </recommendedName>
</protein>
<dbReference type="GO" id="GO:0005886">
    <property type="term" value="C:plasma membrane"/>
    <property type="evidence" value="ECO:0007669"/>
    <property type="project" value="UniProtKB-SubCell"/>
</dbReference>
<feature type="transmembrane region" description="Helical" evidence="14">
    <location>
        <begin position="7"/>
        <end position="27"/>
    </location>
</feature>
<comment type="subcellular location">
    <subcellularLocation>
        <location evidence="2">Cell membrane</location>
        <topology evidence="2">Multi-pass membrane protein</topology>
    </subcellularLocation>
</comment>
<keyword evidence="6 16" id="KW-0808">Transferase</keyword>
<keyword evidence="7 14" id="KW-0812">Transmembrane</keyword>
<dbReference type="Gene3D" id="3.30.565.10">
    <property type="entry name" value="Histidine kinase-like ATPase, C-terminal domain"/>
    <property type="match status" value="1"/>
</dbReference>
<sequence>MRHYNRIIGVITVLWLILTVVFTVTLYSSGNGENRKDYRIDINRINAMLSKGVHIDSIDIKQFAYVSRIEELKLPCSDKELTEFFDGSGIGRNAGYAVQPVFFGKRPVAGGTGSESALEGGTENSRISGYLRFTYSSAGGNHFLTRTIVFADLCLLMIFLTVMTLLIYIRRSILKPFNEMVELPYELSKGHLRTELKENKNRFFGKFLWGLNLLRENLEQHKKRELQLEKEKRTLILSISHDIKTPLSTIKLYSKAIYDNLYATAQKKAMAARHIEEKAGQIEKFVGEIIQASTRDILDIEVNSGEFYLSRLIAQIEKTYADKLQLIKTAFIISRFEDVLLKGDIERLVEVFENIIENAMKYGDGNSIKIGFSDEDFCKLITVTNSGNPIPATEFIHMFEGFWRGANSHDKNGSGLGLYICKKIMKKMDGDIFAESTADTMSFTVVVRCC</sequence>
<dbReference type="InterPro" id="IPR005467">
    <property type="entry name" value="His_kinase_dom"/>
</dbReference>
<dbReference type="InterPro" id="IPR050398">
    <property type="entry name" value="HssS/ArlS-like"/>
</dbReference>
<keyword evidence="12" id="KW-0902">Two-component regulatory system</keyword>
<dbReference type="PANTHER" id="PTHR45528">
    <property type="entry name" value="SENSOR HISTIDINE KINASE CPXA"/>
    <property type="match status" value="1"/>
</dbReference>
<keyword evidence="5" id="KW-0597">Phosphoprotein</keyword>